<feature type="region of interest" description="Disordered" evidence="1">
    <location>
        <begin position="314"/>
        <end position="345"/>
    </location>
</feature>
<evidence type="ECO:0000256" key="1">
    <source>
        <dbReference type="SAM" id="MobiDB-lite"/>
    </source>
</evidence>
<protein>
    <submittedName>
        <fullName evidence="2">Uncharacterized protein</fullName>
    </submittedName>
</protein>
<reference evidence="2" key="1">
    <citation type="submission" date="2021-06" db="EMBL/GenBank/DDBJ databases">
        <authorList>
            <person name="Hodson N. C."/>
            <person name="Mongue J. A."/>
            <person name="Jaron S. K."/>
        </authorList>
    </citation>
    <scope>NUCLEOTIDE SEQUENCE</scope>
</reference>
<proteinExistence type="predicted"/>
<comment type="caution">
    <text evidence="2">The sequence shown here is derived from an EMBL/GenBank/DDBJ whole genome shotgun (WGS) entry which is preliminary data.</text>
</comment>
<accession>A0A8J2NPV0</accession>
<keyword evidence="3" id="KW-1185">Reference proteome</keyword>
<dbReference type="AlphaFoldDB" id="A0A8J2NPV0"/>
<organism evidence="2 3">
    <name type="scientific">Allacma fusca</name>
    <dbReference type="NCBI Taxonomy" id="39272"/>
    <lineage>
        <taxon>Eukaryota</taxon>
        <taxon>Metazoa</taxon>
        <taxon>Ecdysozoa</taxon>
        <taxon>Arthropoda</taxon>
        <taxon>Hexapoda</taxon>
        <taxon>Collembola</taxon>
        <taxon>Symphypleona</taxon>
        <taxon>Sminthuridae</taxon>
        <taxon>Allacma</taxon>
    </lineage>
</organism>
<gene>
    <name evidence="2" type="ORF">AFUS01_LOCUS10558</name>
</gene>
<evidence type="ECO:0000313" key="3">
    <source>
        <dbReference type="Proteomes" id="UP000708208"/>
    </source>
</evidence>
<evidence type="ECO:0000313" key="2">
    <source>
        <dbReference type="EMBL" id="CAG7721336.1"/>
    </source>
</evidence>
<name>A0A8J2NPV0_9HEXA</name>
<sequence length="345" mass="39736">MASGRATNFWQSLNTTTPNYGRDLIVEGGADLLGWSPEKPWNLFEPQYEEETEYSMWSSHREIFQHSKFEAGGNRNWSSSNSDSAGSDYFSGDFSGMSLSPRNDCPSDQDGTESFVNGSDHIVVVLSDCYSTLCDFQWDRHFVESLIALPSRGTRFEAKEFFPEIQKKDILEVISLCKVELGRFHNLLNQPDRCSAYGNLIQTLKSNFIKEDHQSRDYYSHLSYTWDQDNQLLKSWETTQGLIYQYVSSSMGSSREPKLDWLSPILENLAKIILQVRLNLYKTLSEYNFEEINGKPSLLSIKLPYRATDPVLLPESRFPPSRKPKYVPSYRPQSSISQRELRKSF</sequence>
<dbReference type="Proteomes" id="UP000708208">
    <property type="component" value="Unassembled WGS sequence"/>
</dbReference>
<dbReference type="EMBL" id="CAJVCH010078605">
    <property type="protein sequence ID" value="CAG7721336.1"/>
    <property type="molecule type" value="Genomic_DNA"/>
</dbReference>